<proteinExistence type="predicted"/>
<sequence length="175" mass="20125">MLLLSILVIITFTSILLIFIFSIINGISSMPTSSIVKDVLLQHLPAHPSNNIAELGAGFGTLAFPIAKKYSPTTVTAYENSWIPYLFMRIKNTISCHQNLRIQRKNIYQVDLSRHDFLVCYLYPKAMTRLQDQFQKQLAPGTIIISHTFALPNWKPYKIITVHDLYQTKIYFYLV</sequence>
<dbReference type="Pfam" id="PF05175">
    <property type="entry name" value="MTS"/>
    <property type="match status" value="1"/>
</dbReference>
<name>A0ABW4LYK6_9BACI</name>
<keyword evidence="4" id="KW-0472">Membrane</keyword>
<dbReference type="InterPro" id="IPR007848">
    <property type="entry name" value="Small_mtfrase_dom"/>
</dbReference>
<dbReference type="GO" id="GO:0032259">
    <property type="term" value="P:methylation"/>
    <property type="evidence" value="ECO:0007669"/>
    <property type="project" value="UniProtKB-KW"/>
</dbReference>
<keyword evidence="1 6" id="KW-0489">Methyltransferase</keyword>
<dbReference type="Gene3D" id="3.40.50.150">
    <property type="entry name" value="Vaccinia Virus protein VP39"/>
    <property type="match status" value="1"/>
</dbReference>
<evidence type="ECO:0000313" key="7">
    <source>
        <dbReference type="Proteomes" id="UP001597214"/>
    </source>
</evidence>
<feature type="transmembrane region" description="Helical" evidence="4">
    <location>
        <begin position="6"/>
        <end position="27"/>
    </location>
</feature>
<dbReference type="PANTHER" id="PTHR13610:SF9">
    <property type="entry name" value="FI06469P"/>
    <property type="match status" value="1"/>
</dbReference>
<keyword evidence="7" id="KW-1185">Reference proteome</keyword>
<dbReference type="SUPFAM" id="SSF53335">
    <property type="entry name" value="S-adenosyl-L-methionine-dependent methyltransferases"/>
    <property type="match status" value="1"/>
</dbReference>
<dbReference type="InterPro" id="IPR029063">
    <property type="entry name" value="SAM-dependent_MTases_sf"/>
</dbReference>
<feature type="domain" description="Methyltransferase small" evidence="5">
    <location>
        <begin position="38"/>
        <end position="117"/>
    </location>
</feature>
<dbReference type="PANTHER" id="PTHR13610">
    <property type="entry name" value="METHYLTRANSFERASE DOMAIN-CONTAINING PROTEIN"/>
    <property type="match status" value="1"/>
</dbReference>
<keyword evidence="4" id="KW-1133">Transmembrane helix</keyword>
<protein>
    <submittedName>
        <fullName evidence="6">Methyltransferase</fullName>
    </submittedName>
</protein>
<dbReference type="GO" id="GO:0008168">
    <property type="term" value="F:methyltransferase activity"/>
    <property type="evidence" value="ECO:0007669"/>
    <property type="project" value="UniProtKB-KW"/>
</dbReference>
<keyword evidence="2" id="KW-0808">Transferase</keyword>
<organism evidence="6 7">
    <name type="scientific">Bacillus salitolerans</name>
    <dbReference type="NCBI Taxonomy" id="1437434"/>
    <lineage>
        <taxon>Bacteria</taxon>
        <taxon>Bacillati</taxon>
        <taxon>Bacillota</taxon>
        <taxon>Bacilli</taxon>
        <taxon>Bacillales</taxon>
        <taxon>Bacillaceae</taxon>
        <taxon>Bacillus</taxon>
    </lineage>
</organism>
<gene>
    <name evidence="6" type="ORF">ACFSCX_25645</name>
</gene>
<dbReference type="InterPro" id="IPR026170">
    <property type="entry name" value="FAM173A/B"/>
</dbReference>
<dbReference type="Proteomes" id="UP001597214">
    <property type="component" value="Unassembled WGS sequence"/>
</dbReference>
<evidence type="ECO:0000256" key="2">
    <source>
        <dbReference type="ARBA" id="ARBA00022679"/>
    </source>
</evidence>
<evidence type="ECO:0000256" key="3">
    <source>
        <dbReference type="ARBA" id="ARBA00022691"/>
    </source>
</evidence>
<dbReference type="RefSeq" id="WP_377931116.1">
    <property type="nucleotide sequence ID" value="NZ_JBHUEM010000060.1"/>
</dbReference>
<comment type="caution">
    <text evidence="6">The sequence shown here is derived from an EMBL/GenBank/DDBJ whole genome shotgun (WGS) entry which is preliminary data.</text>
</comment>
<keyword evidence="4" id="KW-0812">Transmembrane</keyword>
<evidence type="ECO:0000256" key="4">
    <source>
        <dbReference type="SAM" id="Phobius"/>
    </source>
</evidence>
<evidence type="ECO:0000259" key="5">
    <source>
        <dbReference type="Pfam" id="PF05175"/>
    </source>
</evidence>
<evidence type="ECO:0000313" key="6">
    <source>
        <dbReference type="EMBL" id="MFD1739854.1"/>
    </source>
</evidence>
<evidence type="ECO:0000256" key="1">
    <source>
        <dbReference type="ARBA" id="ARBA00022603"/>
    </source>
</evidence>
<reference evidence="7" key="1">
    <citation type="journal article" date="2019" name="Int. J. Syst. Evol. Microbiol.">
        <title>The Global Catalogue of Microorganisms (GCM) 10K type strain sequencing project: providing services to taxonomists for standard genome sequencing and annotation.</title>
        <authorList>
            <consortium name="The Broad Institute Genomics Platform"/>
            <consortium name="The Broad Institute Genome Sequencing Center for Infectious Disease"/>
            <person name="Wu L."/>
            <person name="Ma J."/>
        </authorList>
    </citation>
    <scope>NUCLEOTIDE SEQUENCE [LARGE SCALE GENOMIC DNA]</scope>
    <source>
        <strain evidence="7">CCUG 49339</strain>
    </source>
</reference>
<accession>A0ABW4LYK6</accession>
<keyword evidence="3" id="KW-0949">S-adenosyl-L-methionine</keyword>
<dbReference type="EMBL" id="JBHUEM010000060">
    <property type="protein sequence ID" value="MFD1739854.1"/>
    <property type="molecule type" value="Genomic_DNA"/>
</dbReference>